<evidence type="ECO:0000256" key="3">
    <source>
        <dbReference type="ARBA" id="ARBA00005691"/>
    </source>
</evidence>
<dbReference type="InterPro" id="IPR001261">
    <property type="entry name" value="ArgE/DapE_CS"/>
</dbReference>
<dbReference type="GO" id="GO:0008777">
    <property type="term" value="F:acetylornithine deacetylase activity"/>
    <property type="evidence" value="ECO:0007669"/>
    <property type="project" value="UniProtKB-EC"/>
</dbReference>
<accession>A0AB33YYY8</accession>
<evidence type="ECO:0000256" key="8">
    <source>
        <dbReference type="ARBA" id="ARBA00022801"/>
    </source>
</evidence>
<dbReference type="Gene3D" id="3.40.630.10">
    <property type="entry name" value="Zn peptidases"/>
    <property type="match status" value="1"/>
</dbReference>
<dbReference type="EMBL" id="ASHL01000012">
    <property type="protein sequence ID" value="EPD12329.1"/>
    <property type="molecule type" value="Genomic_DNA"/>
</dbReference>
<keyword evidence="4" id="KW-0963">Cytoplasm</keyword>
<dbReference type="InterPro" id="IPR010169">
    <property type="entry name" value="AcOrn-deacetyl"/>
</dbReference>
<dbReference type="PANTHER" id="PTHR43808">
    <property type="entry name" value="ACETYLORNITHINE DEACETYLASE"/>
    <property type="match status" value="1"/>
</dbReference>
<feature type="domain" description="Peptidase M20 dimerisation" evidence="11">
    <location>
        <begin position="174"/>
        <end position="282"/>
    </location>
</feature>
<keyword evidence="8 12" id="KW-0378">Hydrolase</keyword>
<sequence>MLDMMRALIGTPSVSSTNQSLDQSNLPVIHLLADWLENLGFTVSVEPLSNHPGKANLIATIGPNHKGADGLVLSGHTDTVPYDEHHWQQDPFKLTEKNNHFYGLGSTDMKSFFALAIDVASRFNPKDFKRPLTILATADEESAMTGAQALTKKQFHHAKYAIIGEPTGLTPIRMHKGVMMESLVVTGQAGHSSNPNLGASATEGMHKVINELLKWRDDLQRKHQNPSFAITSPTMNIGSIHGGDNPNRICSHCETQIDIRPLPGMDIDTLRADLQKRLNNILSIDSKLTLAHRPIFAGVPAFETAANAKLTQMVESLTGKKAEAVAFGTEAPFLNRLGLETLVVGPGNIDQAHQANEYIPADQITPYCNFMQKIISNICIK</sequence>
<evidence type="ECO:0000256" key="1">
    <source>
        <dbReference type="ARBA" id="ARBA00001947"/>
    </source>
</evidence>
<evidence type="ECO:0000256" key="4">
    <source>
        <dbReference type="ARBA" id="ARBA00022490"/>
    </source>
</evidence>
<keyword evidence="13" id="KW-1185">Reference proteome</keyword>
<keyword evidence="10" id="KW-0170">Cobalt</keyword>
<dbReference type="FunFam" id="3.30.70.360:FF:000003">
    <property type="entry name" value="Acetylornithine deacetylase"/>
    <property type="match status" value="1"/>
</dbReference>
<protein>
    <submittedName>
        <fullName evidence="12">Acetylornithine deacetylase</fullName>
        <ecNumber evidence="12">3.5.1.16</ecNumber>
    </submittedName>
</protein>
<dbReference type="EC" id="3.5.1.16" evidence="12"/>
<evidence type="ECO:0000256" key="9">
    <source>
        <dbReference type="ARBA" id="ARBA00022833"/>
    </source>
</evidence>
<proteinExistence type="inferred from homology"/>
<dbReference type="InterPro" id="IPR011650">
    <property type="entry name" value="Peptidase_M20_dimer"/>
</dbReference>
<evidence type="ECO:0000256" key="10">
    <source>
        <dbReference type="ARBA" id="ARBA00023285"/>
    </source>
</evidence>
<comment type="subcellular location">
    <subcellularLocation>
        <location evidence="2">Cytoplasm</location>
    </subcellularLocation>
</comment>
<evidence type="ECO:0000313" key="13">
    <source>
        <dbReference type="Proteomes" id="UP000015462"/>
    </source>
</evidence>
<dbReference type="Pfam" id="PF01546">
    <property type="entry name" value="Peptidase_M20"/>
    <property type="match status" value="1"/>
</dbReference>
<keyword evidence="6" id="KW-0028">Amino-acid biosynthesis</keyword>
<organism evidence="12 13">
    <name type="scientific">Cycloclasticus pugetii</name>
    <dbReference type="NCBI Taxonomy" id="34068"/>
    <lineage>
        <taxon>Bacteria</taxon>
        <taxon>Pseudomonadati</taxon>
        <taxon>Pseudomonadota</taxon>
        <taxon>Gammaproteobacteria</taxon>
        <taxon>Thiotrichales</taxon>
        <taxon>Piscirickettsiaceae</taxon>
        <taxon>Cycloclasticus</taxon>
    </lineage>
</organism>
<evidence type="ECO:0000256" key="7">
    <source>
        <dbReference type="ARBA" id="ARBA00022723"/>
    </source>
</evidence>
<dbReference type="Gene3D" id="3.30.70.360">
    <property type="match status" value="1"/>
</dbReference>
<comment type="cofactor">
    <cofactor evidence="1">
        <name>Zn(2+)</name>
        <dbReference type="ChEBI" id="CHEBI:29105"/>
    </cofactor>
</comment>
<keyword evidence="7" id="KW-0479">Metal-binding</keyword>
<dbReference type="PROSITE" id="PS00759">
    <property type="entry name" value="ARGE_DAPE_CPG2_2"/>
    <property type="match status" value="1"/>
</dbReference>
<evidence type="ECO:0000259" key="11">
    <source>
        <dbReference type="Pfam" id="PF07687"/>
    </source>
</evidence>
<dbReference type="InterPro" id="IPR050072">
    <property type="entry name" value="Peptidase_M20A"/>
</dbReference>
<dbReference type="Proteomes" id="UP000015462">
    <property type="component" value="Unassembled WGS sequence"/>
</dbReference>
<dbReference type="Pfam" id="PF07687">
    <property type="entry name" value="M20_dimer"/>
    <property type="match status" value="1"/>
</dbReference>
<dbReference type="InterPro" id="IPR002933">
    <property type="entry name" value="Peptidase_M20"/>
</dbReference>
<keyword evidence="5" id="KW-0055">Arginine biosynthesis</keyword>
<dbReference type="AlphaFoldDB" id="A0AB33YYY8"/>
<dbReference type="GO" id="GO:0006526">
    <property type="term" value="P:L-arginine biosynthetic process"/>
    <property type="evidence" value="ECO:0007669"/>
    <property type="project" value="UniProtKB-KW"/>
</dbReference>
<dbReference type="NCBIfam" id="TIGR01892">
    <property type="entry name" value="AcOrn-deacetyl"/>
    <property type="match status" value="1"/>
</dbReference>
<dbReference type="RefSeq" id="WP_016391012.1">
    <property type="nucleotide sequence ID" value="NZ_KE646811.1"/>
</dbReference>
<evidence type="ECO:0000256" key="6">
    <source>
        <dbReference type="ARBA" id="ARBA00022605"/>
    </source>
</evidence>
<evidence type="ECO:0000256" key="5">
    <source>
        <dbReference type="ARBA" id="ARBA00022571"/>
    </source>
</evidence>
<dbReference type="GO" id="GO:0046872">
    <property type="term" value="F:metal ion binding"/>
    <property type="evidence" value="ECO:0007669"/>
    <property type="project" value="UniProtKB-KW"/>
</dbReference>
<dbReference type="SUPFAM" id="SSF53187">
    <property type="entry name" value="Zn-dependent exopeptidases"/>
    <property type="match status" value="1"/>
</dbReference>
<dbReference type="PANTHER" id="PTHR43808:SF1">
    <property type="entry name" value="ACETYLORNITHINE DEACETYLASE"/>
    <property type="match status" value="1"/>
</dbReference>
<evidence type="ECO:0000256" key="2">
    <source>
        <dbReference type="ARBA" id="ARBA00004496"/>
    </source>
</evidence>
<evidence type="ECO:0000313" key="12">
    <source>
        <dbReference type="EMBL" id="EPD12329.1"/>
    </source>
</evidence>
<name>A0AB33YYY8_9GAMM</name>
<dbReference type="InterPro" id="IPR036264">
    <property type="entry name" value="Bact_exopeptidase_dim_dom"/>
</dbReference>
<keyword evidence="9" id="KW-0862">Zinc</keyword>
<reference evidence="12 13" key="1">
    <citation type="journal article" date="2013" name="Genome Announc.">
        <title>Genome Sequence of the Pyrene- and Fluoranthene-Degrading Bacterium Cycloclasticus sp. Strain PY97M.</title>
        <authorList>
            <person name="Cui Z."/>
            <person name="Xu G."/>
            <person name="Li Q."/>
            <person name="Gao W."/>
            <person name="Zheng L."/>
        </authorList>
    </citation>
    <scope>NUCLEOTIDE SEQUENCE [LARGE SCALE GENOMIC DNA]</scope>
    <source>
        <strain evidence="12 13">PY97M</strain>
    </source>
</reference>
<dbReference type="CDD" id="cd03894">
    <property type="entry name" value="M20_ArgE"/>
    <property type="match status" value="1"/>
</dbReference>
<gene>
    <name evidence="12" type="ORF">L196_11014</name>
</gene>
<comment type="caution">
    <text evidence="12">The sequence shown here is derived from an EMBL/GenBank/DDBJ whole genome shotgun (WGS) entry which is preliminary data.</text>
</comment>
<dbReference type="NCBIfam" id="NF003474">
    <property type="entry name" value="PRK05111.1"/>
    <property type="match status" value="1"/>
</dbReference>
<dbReference type="SUPFAM" id="SSF55031">
    <property type="entry name" value="Bacterial exopeptidase dimerisation domain"/>
    <property type="match status" value="1"/>
</dbReference>
<comment type="similarity">
    <text evidence="3">Belongs to the peptidase M20A family. ArgE subfamily.</text>
</comment>
<dbReference type="GO" id="GO:0005737">
    <property type="term" value="C:cytoplasm"/>
    <property type="evidence" value="ECO:0007669"/>
    <property type="project" value="UniProtKB-SubCell"/>
</dbReference>